<dbReference type="GO" id="GO:0005634">
    <property type="term" value="C:nucleus"/>
    <property type="evidence" value="ECO:0007669"/>
    <property type="project" value="UniProtKB-SubCell"/>
</dbReference>
<dbReference type="GO" id="GO:0016787">
    <property type="term" value="F:hydrolase activity"/>
    <property type="evidence" value="ECO:0007669"/>
    <property type="project" value="UniProtKB-KW"/>
</dbReference>
<name>A0A9P0KS76_ACAOB</name>
<gene>
    <name evidence="9" type="ORF">ACAOBT_LOCUS13317</name>
</gene>
<dbReference type="EMBL" id="CAKOFQ010006876">
    <property type="protein sequence ID" value="CAH1979145.1"/>
    <property type="molecule type" value="Genomic_DNA"/>
</dbReference>
<dbReference type="InterPro" id="IPR045249">
    <property type="entry name" value="HARBI1-like"/>
</dbReference>
<dbReference type="GO" id="GO:0046872">
    <property type="term" value="F:metal ion binding"/>
    <property type="evidence" value="ECO:0007669"/>
    <property type="project" value="UniProtKB-KW"/>
</dbReference>
<accession>A0A9P0KS76</accession>
<dbReference type="AlphaFoldDB" id="A0A9P0KS76"/>
<keyword evidence="4" id="KW-0540">Nuclease</keyword>
<evidence type="ECO:0000256" key="4">
    <source>
        <dbReference type="ARBA" id="ARBA00022722"/>
    </source>
</evidence>
<dbReference type="GO" id="GO:0004518">
    <property type="term" value="F:nuclease activity"/>
    <property type="evidence" value="ECO:0007669"/>
    <property type="project" value="UniProtKB-KW"/>
</dbReference>
<evidence type="ECO:0000313" key="9">
    <source>
        <dbReference type="EMBL" id="CAH1979145.1"/>
    </source>
</evidence>
<keyword evidence="5" id="KW-0479">Metal-binding</keyword>
<dbReference type="PANTHER" id="PTHR22930">
    <property type="match status" value="1"/>
</dbReference>
<keyword evidence="7" id="KW-0539">Nucleus</keyword>
<dbReference type="PANTHER" id="PTHR22930:SF269">
    <property type="entry name" value="NUCLEASE HARBI1-LIKE PROTEIN"/>
    <property type="match status" value="1"/>
</dbReference>
<evidence type="ECO:0000256" key="1">
    <source>
        <dbReference type="ARBA" id="ARBA00001968"/>
    </source>
</evidence>
<organism evidence="9 10">
    <name type="scientific">Acanthoscelides obtectus</name>
    <name type="common">Bean weevil</name>
    <name type="synonym">Bruchus obtectus</name>
    <dbReference type="NCBI Taxonomy" id="200917"/>
    <lineage>
        <taxon>Eukaryota</taxon>
        <taxon>Metazoa</taxon>
        <taxon>Ecdysozoa</taxon>
        <taxon>Arthropoda</taxon>
        <taxon>Hexapoda</taxon>
        <taxon>Insecta</taxon>
        <taxon>Pterygota</taxon>
        <taxon>Neoptera</taxon>
        <taxon>Endopterygota</taxon>
        <taxon>Coleoptera</taxon>
        <taxon>Polyphaga</taxon>
        <taxon>Cucujiformia</taxon>
        <taxon>Chrysomeloidea</taxon>
        <taxon>Chrysomelidae</taxon>
        <taxon>Bruchinae</taxon>
        <taxon>Bruchini</taxon>
        <taxon>Acanthoscelides</taxon>
    </lineage>
</organism>
<proteinExistence type="inferred from homology"/>
<evidence type="ECO:0000256" key="6">
    <source>
        <dbReference type="ARBA" id="ARBA00022801"/>
    </source>
</evidence>
<comment type="similarity">
    <text evidence="3">Belongs to the HARBI1 family.</text>
</comment>
<dbReference type="Proteomes" id="UP001152888">
    <property type="component" value="Unassembled WGS sequence"/>
</dbReference>
<evidence type="ECO:0000256" key="3">
    <source>
        <dbReference type="ARBA" id="ARBA00006958"/>
    </source>
</evidence>
<dbReference type="OrthoDB" id="8193319at2759"/>
<protein>
    <recommendedName>
        <fullName evidence="8">DDE Tnp4 domain-containing protein</fullName>
    </recommendedName>
</protein>
<comment type="subcellular location">
    <subcellularLocation>
        <location evidence="2">Nucleus</location>
    </subcellularLocation>
</comment>
<feature type="domain" description="DDE Tnp4" evidence="8">
    <location>
        <begin position="144"/>
        <end position="308"/>
    </location>
</feature>
<sequence>MSRIKKIAAASVILITKKRKNVELKNKKRRMWVRSWISRRQDGGFFAQLVKELHSEDMNSYGDSYHSLQYLFRIPVTTISRIIPEVCEAIFTVLKTDYLQLKRSCRNSLATYSPNTIPNSQEEWYEVAKGFEEIWNFPNCLGALDGKHVVMKAPRNKGSLYFNYKGTHSIVLMALVDAKYKFLYVDVGWNGQISDRGVYPNCSLSRALENNMLNMPKPRPLPGESEDVPFVVISDDAFALTSYLLKPFPFKNQPGFNRVFNYRISRARRVVENAFGLISARFRVLRRPIDLPPEKIKKIVLAICSLHNFLLTQKSSAHLYAPNGIFDTENDGNVINGSCRNGGNPIANMVPLQATNVRNPSKTAKEMSIHIKKYKPSTQSGFKPGHSTVTALIDVSDDYLRAIDDGNVTTCVMLDLSNAFDCIHPRFILAKLPFFGFSAPSPAWFSSYLSGRSQMVKLGAIISLKCNVMQVRKNVTSYWDARLSPMHYINQECPLMNDFLLTEYGLKEPLTFPQRHSSQILHNAGGFERAAVAAAAEGSRIIFDPMMNIFAQKNKFNLFNSKEKHDYQTRSKNLLIPPQHPTAAYQKSLTYMGCEMFNNLKEDIQKAPTLSSFKI</sequence>
<comment type="cofactor">
    <cofactor evidence="1">
        <name>a divalent metal cation</name>
        <dbReference type="ChEBI" id="CHEBI:60240"/>
    </cofactor>
</comment>
<evidence type="ECO:0000256" key="7">
    <source>
        <dbReference type="ARBA" id="ARBA00023242"/>
    </source>
</evidence>
<evidence type="ECO:0000259" key="8">
    <source>
        <dbReference type="Pfam" id="PF13359"/>
    </source>
</evidence>
<keyword evidence="10" id="KW-1185">Reference proteome</keyword>
<evidence type="ECO:0000313" key="10">
    <source>
        <dbReference type="Proteomes" id="UP001152888"/>
    </source>
</evidence>
<comment type="caution">
    <text evidence="9">The sequence shown here is derived from an EMBL/GenBank/DDBJ whole genome shotgun (WGS) entry which is preliminary data.</text>
</comment>
<dbReference type="InterPro" id="IPR027806">
    <property type="entry name" value="HARBI1_dom"/>
</dbReference>
<keyword evidence="6" id="KW-0378">Hydrolase</keyword>
<dbReference type="Pfam" id="PF13359">
    <property type="entry name" value="DDE_Tnp_4"/>
    <property type="match status" value="1"/>
</dbReference>
<evidence type="ECO:0000256" key="5">
    <source>
        <dbReference type="ARBA" id="ARBA00022723"/>
    </source>
</evidence>
<evidence type="ECO:0000256" key="2">
    <source>
        <dbReference type="ARBA" id="ARBA00004123"/>
    </source>
</evidence>
<reference evidence="9" key="1">
    <citation type="submission" date="2022-03" db="EMBL/GenBank/DDBJ databases">
        <authorList>
            <person name="Sayadi A."/>
        </authorList>
    </citation>
    <scope>NUCLEOTIDE SEQUENCE</scope>
</reference>